<dbReference type="InterPro" id="IPR015424">
    <property type="entry name" value="PyrdxlP-dep_Trfase"/>
</dbReference>
<reference evidence="4" key="1">
    <citation type="journal article" date="2020" name="bioRxiv">
        <title>Comparative genomics of Chlamydomonas.</title>
        <authorList>
            <person name="Craig R.J."/>
            <person name="Hasan A.R."/>
            <person name="Ness R.W."/>
            <person name="Keightley P.D."/>
        </authorList>
    </citation>
    <scope>NUCLEOTIDE SEQUENCE</scope>
    <source>
        <strain evidence="4">CCAP 11/70</strain>
    </source>
</reference>
<proteinExistence type="predicted"/>
<feature type="compositionally biased region" description="Gly residues" evidence="2">
    <location>
        <begin position="839"/>
        <end position="852"/>
    </location>
</feature>
<feature type="compositionally biased region" description="Low complexity" evidence="2">
    <location>
        <begin position="391"/>
        <end position="406"/>
    </location>
</feature>
<dbReference type="GO" id="GO:0003824">
    <property type="term" value="F:catalytic activity"/>
    <property type="evidence" value="ECO:0007669"/>
    <property type="project" value="InterPro"/>
</dbReference>
<feature type="compositionally biased region" description="Basic residues" evidence="2">
    <location>
        <begin position="816"/>
        <end position="829"/>
    </location>
</feature>
<dbReference type="Proteomes" id="UP000612055">
    <property type="component" value="Unassembled WGS sequence"/>
</dbReference>
<feature type="domain" description="MOSC" evidence="3">
    <location>
        <begin position="808"/>
        <end position="1061"/>
    </location>
</feature>
<dbReference type="InterPro" id="IPR005303">
    <property type="entry name" value="MOCOS_middle"/>
</dbReference>
<evidence type="ECO:0000256" key="2">
    <source>
        <dbReference type="SAM" id="MobiDB-lite"/>
    </source>
</evidence>
<feature type="compositionally biased region" description="Low complexity" evidence="2">
    <location>
        <begin position="728"/>
        <end position="739"/>
    </location>
</feature>
<accession>A0A836BXQ1</accession>
<organism evidence="4 5">
    <name type="scientific">Edaphochlamys debaryana</name>
    <dbReference type="NCBI Taxonomy" id="47281"/>
    <lineage>
        <taxon>Eukaryota</taxon>
        <taxon>Viridiplantae</taxon>
        <taxon>Chlorophyta</taxon>
        <taxon>core chlorophytes</taxon>
        <taxon>Chlorophyceae</taxon>
        <taxon>CS clade</taxon>
        <taxon>Chlamydomonadales</taxon>
        <taxon>Chlamydomonadales incertae sedis</taxon>
        <taxon>Edaphochlamys</taxon>
    </lineage>
</organism>
<evidence type="ECO:0000259" key="3">
    <source>
        <dbReference type="PROSITE" id="PS51340"/>
    </source>
</evidence>
<dbReference type="InterPro" id="IPR000192">
    <property type="entry name" value="Aminotrans_V_dom"/>
</dbReference>
<feature type="region of interest" description="Disordered" evidence="2">
    <location>
        <begin position="391"/>
        <end position="473"/>
    </location>
</feature>
<feature type="compositionally biased region" description="Basic and acidic residues" evidence="2">
    <location>
        <begin position="455"/>
        <end position="473"/>
    </location>
</feature>
<protein>
    <recommendedName>
        <fullName evidence="3">MOSC domain-containing protein</fullName>
    </recommendedName>
</protein>
<dbReference type="OrthoDB" id="10264306at2759"/>
<dbReference type="EMBL" id="JAEHOE010000053">
    <property type="protein sequence ID" value="KAG2491424.1"/>
    <property type="molecule type" value="Genomic_DNA"/>
</dbReference>
<feature type="compositionally biased region" description="Low complexity" evidence="2">
    <location>
        <begin position="884"/>
        <end position="897"/>
    </location>
</feature>
<dbReference type="GO" id="GO:0030170">
    <property type="term" value="F:pyridoxal phosphate binding"/>
    <property type="evidence" value="ECO:0007669"/>
    <property type="project" value="InterPro"/>
</dbReference>
<comment type="caution">
    <text evidence="4">The sequence shown here is derived from an EMBL/GenBank/DDBJ whole genome shotgun (WGS) entry which is preliminary data.</text>
</comment>
<dbReference type="Pfam" id="PF00266">
    <property type="entry name" value="Aminotran_5"/>
    <property type="match status" value="1"/>
</dbReference>
<dbReference type="Pfam" id="PF03476">
    <property type="entry name" value="MOSC_N"/>
    <property type="match status" value="1"/>
</dbReference>
<dbReference type="PANTHER" id="PTHR14237:SF80">
    <property type="entry name" value="MOLYBDENUM COFACTOR SULFURASE"/>
    <property type="match status" value="1"/>
</dbReference>
<sequence>MSALRRDTLALLNADGREYDVVLTSGATGALRLVAEAFPWTPGASTLAHPPAVHNSVLGMRGPALAAGAAVQLVHLAHAAAAAGEAAAAGLERGAGAAADGVADGQRCCGDPTRAVAQGPPMVSPAYEAAAAAATATVTRNAGAAGGGGPTAHASGPGPEDGVPYDVPYHLLALPAECNFTGDREPLAHVVRHVHQHGLKYDSTSAAATSSAGDAEGIRSGGAGQWLVLLDAAKACSTAPPDLSAVPADFVVLSYYKIFGHPTGLGALVARKGALQLLSRHKAYWGGGTVEVAVADRPYQVRRPGHAGLEDGTPAFTAAAAARHGFAFLSRLGGPRAVHAHACGLARWLAERLAGLRHANGAPVAVLYGRWPAAIAAARNEASASSAGRAAGGAACPAEKGAKAPGNGATGAHAVHRTAHAGAVRAATNDSGSDSDVRTDDYASADEATASDTDGLGRGHRGELEGEDQERAPLHGPTLAFNLQRSDGSWVGHAEVARLAALHGLHVRSGCFCNPGACAQWLGLSAEEAIEHHRAGHVCWDDRDVMDGKPTGAVRASFGAASSLRDAAALLALVRRYWLDSGSPTPTFADPTSAPASTDTDPTSAAASAAAAAAAPASPAAEAAAAGVGCGSAAGAGQLAGIWLYPVKSCAPQRVAAWPVGPTGLLADREWALVDDGGKVLTLKHCPRMALLRPELDLAAATLTFNAPHDARVPPLVLRVPRSSLGLEEPGAAGAAQEEGQGDGGSVRQAAADGAVQSVRLDAGLRLERVQVCGDTVCSDVVDACALGAAGGEEGVRRWFAAVLGAPCRIVQQRPGARRVRRPGTHLTKRGGGGEEDGGGGGGGEAPGGGPQAGAAVGFANDGQYLLVTQASLVDLRSRLASDSAGSGTDHTGTGSSTAGGGEAQAGPRTRGGAHGAQGPDGEDLLTRLRPNLVVEGPWLPYAEDGWRGVRVGALAAEVLGACPRCELLQVDPRSGLRGGSEVLRALAQYRRSRTGGGRVQFGVLLAGQGRGEGGEVVVEGEMEGEEAEGQGPVEVGSPEWLRRRFGRSVVLEVGDPVLPSASA</sequence>
<dbReference type="PANTHER" id="PTHR14237">
    <property type="entry name" value="MOLYBDOPTERIN COFACTOR SULFURASE MOSC"/>
    <property type="match status" value="1"/>
</dbReference>
<feature type="region of interest" description="Disordered" evidence="2">
    <location>
        <begin position="728"/>
        <end position="750"/>
    </location>
</feature>
<dbReference type="InterPro" id="IPR015421">
    <property type="entry name" value="PyrdxlP-dep_Trfase_major"/>
</dbReference>
<dbReference type="InterPro" id="IPR015422">
    <property type="entry name" value="PyrdxlP-dep_Trfase_small"/>
</dbReference>
<feature type="compositionally biased region" description="Low complexity" evidence="2">
    <location>
        <begin position="445"/>
        <end position="454"/>
    </location>
</feature>
<evidence type="ECO:0000256" key="1">
    <source>
        <dbReference type="ARBA" id="ARBA00023150"/>
    </source>
</evidence>
<dbReference type="PROSITE" id="PS51340">
    <property type="entry name" value="MOSC"/>
    <property type="match status" value="1"/>
</dbReference>
<evidence type="ECO:0000313" key="5">
    <source>
        <dbReference type="Proteomes" id="UP000612055"/>
    </source>
</evidence>
<keyword evidence="1" id="KW-0501">Molybdenum cofactor biosynthesis</keyword>
<dbReference type="SUPFAM" id="SSF53383">
    <property type="entry name" value="PLP-dependent transferases"/>
    <property type="match status" value="2"/>
</dbReference>
<name>A0A836BXQ1_9CHLO</name>
<feature type="region of interest" description="Disordered" evidence="2">
    <location>
        <begin position="882"/>
        <end position="925"/>
    </location>
</feature>
<dbReference type="AlphaFoldDB" id="A0A836BXQ1"/>
<dbReference type="Gene3D" id="3.40.640.10">
    <property type="entry name" value="Type I PLP-dependent aspartate aminotransferase-like (Major domain)"/>
    <property type="match status" value="1"/>
</dbReference>
<dbReference type="Gene3D" id="3.90.1150.10">
    <property type="entry name" value="Aspartate Aminotransferase, domain 1"/>
    <property type="match status" value="1"/>
</dbReference>
<dbReference type="SUPFAM" id="SSF141673">
    <property type="entry name" value="MOSC N-terminal domain-like"/>
    <property type="match status" value="1"/>
</dbReference>
<evidence type="ECO:0000313" key="4">
    <source>
        <dbReference type="EMBL" id="KAG2491424.1"/>
    </source>
</evidence>
<dbReference type="Pfam" id="PF03473">
    <property type="entry name" value="MOSC"/>
    <property type="match status" value="1"/>
</dbReference>
<dbReference type="GO" id="GO:0006777">
    <property type="term" value="P:Mo-molybdopterin cofactor biosynthetic process"/>
    <property type="evidence" value="ECO:0007669"/>
    <property type="project" value="UniProtKB-KW"/>
</dbReference>
<dbReference type="GO" id="GO:0030151">
    <property type="term" value="F:molybdenum ion binding"/>
    <property type="evidence" value="ECO:0007669"/>
    <property type="project" value="InterPro"/>
</dbReference>
<dbReference type="InterPro" id="IPR005302">
    <property type="entry name" value="MoCF_Sase_C"/>
</dbReference>
<gene>
    <name evidence="4" type="ORF">HYH03_010212</name>
</gene>
<feature type="region of interest" description="Disordered" evidence="2">
    <location>
        <begin position="814"/>
        <end position="855"/>
    </location>
</feature>
<keyword evidence="5" id="KW-1185">Reference proteome</keyword>